<reference evidence="2 3" key="1">
    <citation type="submission" date="2014-11" db="EMBL/GenBank/DDBJ databases">
        <authorList>
            <person name="Zhu J."/>
            <person name="Qi W."/>
            <person name="Song R."/>
        </authorList>
    </citation>
    <scope>NUCLEOTIDE SEQUENCE [LARGE SCALE GENOMIC DNA]</scope>
</reference>
<feature type="compositionally biased region" description="Basic and acidic residues" evidence="1">
    <location>
        <begin position="466"/>
        <end position="486"/>
    </location>
</feature>
<gene>
    <name evidence="2" type="ORF">Vbra_14549</name>
</gene>
<protein>
    <recommendedName>
        <fullName evidence="4">BioF2-like acetyltransferase domain-containing protein</fullName>
    </recommendedName>
</protein>
<dbReference type="VEuPathDB" id="CryptoDB:Vbra_14549"/>
<dbReference type="PANTHER" id="PTHR47017">
    <property type="entry name" value="ACYL-COA"/>
    <property type="match status" value="1"/>
</dbReference>
<dbReference type="InterPro" id="IPR016181">
    <property type="entry name" value="Acyl_CoA_acyltransferase"/>
</dbReference>
<dbReference type="AlphaFoldDB" id="A0A0G4F6M4"/>
<dbReference type="OMA" id="PLYLKGH"/>
<dbReference type="OrthoDB" id="1946at2759"/>
<dbReference type="InParanoid" id="A0A0G4F6M4"/>
<evidence type="ECO:0000313" key="3">
    <source>
        <dbReference type="Proteomes" id="UP000041254"/>
    </source>
</evidence>
<evidence type="ECO:0000313" key="2">
    <source>
        <dbReference type="EMBL" id="CEM07672.1"/>
    </source>
</evidence>
<dbReference type="Pfam" id="PF04339">
    <property type="entry name" value="FemAB_like"/>
    <property type="match status" value="1"/>
</dbReference>
<evidence type="ECO:0008006" key="4">
    <source>
        <dbReference type="Google" id="ProtNLM"/>
    </source>
</evidence>
<dbReference type="PANTHER" id="PTHR47017:SF1">
    <property type="entry name" value="ACYL-COA"/>
    <property type="match status" value="1"/>
</dbReference>
<dbReference type="EMBL" id="CDMY01000376">
    <property type="protein sequence ID" value="CEM07672.1"/>
    <property type="molecule type" value="Genomic_DNA"/>
</dbReference>
<feature type="compositionally biased region" description="Polar residues" evidence="1">
    <location>
        <begin position="1"/>
        <end position="10"/>
    </location>
</feature>
<organism evidence="2 3">
    <name type="scientific">Vitrella brassicaformis (strain CCMP3155)</name>
    <dbReference type="NCBI Taxonomy" id="1169540"/>
    <lineage>
        <taxon>Eukaryota</taxon>
        <taxon>Sar</taxon>
        <taxon>Alveolata</taxon>
        <taxon>Colpodellida</taxon>
        <taxon>Vitrellaceae</taxon>
        <taxon>Vitrella</taxon>
    </lineage>
</organism>
<dbReference type="SUPFAM" id="SSF55729">
    <property type="entry name" value="Acyl-CoA N-acyltransferases (Nat)"/>
    <property type="match status" value="1"/>
</dbReference>
<feature type="region of interest" description="Disordered" evidence="1">
    <location>
        <begin position="1"/>
        <end position="21"/>
    </location>
</feature>
<evidence type="ECO:0000256" key="1">
    <source>
        <dbReference type="SAM" id="MobiDB-lite"/>
    </source>
</evidence>
<proteinExistence type="predicted"/>
<dbReference type="InterPro" id="IPR007434">
    <property type="entry name" value="FemAB-like"/>
</dbReference>
<accession>A0A0G4F6M4</accession>
<name>A0A0G4F6M4_VITBC</name>
<keyword evidence="3" id="KW-1185">Reference proteome</keyword>
<dbReference type="Proteomes" id="UP000041254">
    <property type="component" value="Unassembled WGS sequence"/>
</dbReference>
<dbReference type="Gene3D" id="3.40.630.30">
    <property type="match status" value="1"/>
</dbReference>
<sequence>MAVHEQQSASRPRPRRHQPPAFFNLLQPSARPGIKRSLQTYSVEDSRKNRYRFQVHTKIADIKKEVWDRCVSETDSPFVEYDWLYSLEESNCACEGTGWAPFHLTVHEEEAPDDDILAVVPLYIKTHSNGEYIFDHSWADFSYSNGIPYFPKLLCAVPFTPAGGARILIRPSYTDERNFLRRIIASFMRKLAEDSNISSVHVNFCTQEEGESLEAVGYMPRKSTQFHWRNYNKDTGQRYTSFDEYLSMFKGKRRGAIKRERRAVYEKEGCELVVLRGDDITPALYRTAFELYKTTIDKLIWGRQYLSVRFFELLQETGWGRRNLCLILAKKDGRIVAGTINVVKAGHFYGRYWGAFEFVKNLHFETCYYKSVEYCIQEGIDAMQPGAGGGDFKFMRGYDPAICHSSHFIVRPELRRAIRAFLEMERDRVQMVADELNEKTKVRGADRSQTAAQAAVTDDQEEERDGYEKKGSEAGREGREGRREET</sequence>
<feature type="region of interest" description="Disordered" evidence="1">
    <location>
        <begin position="440"/>
        <end position="486"/>
    </location>
</feature>